<dbReference type="Proteomes" id="UP000887116">
    <property type="component" value="Unassembled WGS sequence"/>
</dbReference>
<dbReference type="AlphaFoldDB" id="A0A8X6FPY5"/>
<protein>
    <submittedName>
        <fullName evidence="1">Uncharacterized protein</fullName>
    </submittedName>
</protein>
<evidence type="ECO:0000313" key="2">
    <source>
        <dbReference type="Proteomes" id="UP000887116"/>
    </source>
</evidence>
<gene>
    <name evidence="1" type="ORF">TNCT_622081</name>
</gene>
<keyword evidence="2" id="KW-1185">Reference proteome</keyword>
<proteinExistence type="predicted"/>
<dbReference type="EMBL" id="BMAO01032953">
    <property type="protein sequence ID" value="GFQ85931.1"/>
    <property type="molecule type" value="Genomic_DNA"/>
</dbReference>
<sequence length="107" mass="12003">MASLVEGALFVKLSYKNKWNAFAAVREFRHRKSLRRGPMSTKECLTWLCLSVLLSTTHIPIGVLDAVEDEQQFENALTALTACSECKDDAVFAKEESLNNYTGAFRV</sequence>
<reference evidence="1" key="1">
    <citation type="submission" date="2020-07" db="EMBL/GenBank/DDBJ databases">
        <title>Multicomponent nature underlies the extraordinary mechanical properties of spider dragline silk.</title>
        <authorList>
            <person name="Kono N."/>
            <person name="Nakamura H."/>
            <person name="Mori M."/>
            <person name="Yoshida Y."/>
            <person name="Ohtoshi R."/>
            <person name="Malay A.D."/>
            <person name="Moran D.A.P."/>
            <person name="Tomita M."/>
            <person name="Numata K."/>
            <person name="Arakawa K."/>
        </authorList>
    </citation>
    <scope>NUCLEOTIDE SEQUENCE</scope>
</reference>
<organism evidence="1 2">
    <name type="scientific">Trichonephila clavata</name>
    <name type="common">Joro spider</name>
    <name type="synonym">Nephila clavata</name>
    <dbReference type="NCBI Taxonomy" id="2740835"/>
    <lineage>
        <taxon>Eukaryota</taxon>
        <taxon>Metazoa</taxon>
        <taxon>Ecdysozoa</taxon>
        <taxon>Arthropoda</taxon>
        <taxon>Chelicerata</taxon>
        <taxon>Arachnida</taxon>
        <taxon>Araneae</taxon>
        <taxon>Araneomorphae</taxon>
        <taxon>Entelegynae</taxon>
        <taxon>Araneoidea</taxon>
        <taxon>Nephilidae</taxon>
        <taxon>Trichonephila</taxon>
    </lineage>
</organism>
<comment type="caution">
    <text evidence="1">The sequence shown here is derived from an EMBL/GenBank/DDBJ whole genome shotgun (WGS) entry which is preliminary data.</text>
</comment>
<accession>A0A8X6FPY5</accession>
<evidence type="ECO:0000313" key="1">
    <source>
        <dbReference type="EMBL" id="GFQ85931.1"/>
    </source>
</evidence>
<name>A0A8X6FPY5_TRICU</name>